<name>A0A9W7B5F0_9STRA</name>
<protein>
    <submittedName>
        <fullName evidence="2">Uncharacterized protein</fullName>
    </submittedName>
</protein>
<dbReference type="AlphaFoldDB" id="A0A9W7B5F0"/>
<reference evidence="3" key="1">
    <citation type="journal article" date="2023" name="Commun. Biol.">
        <title>Genome analysis of Parmales, the sister group of diatoms, reveals the evolutionary specialization of diatoms from phago-mixotrophs to photoautotrophs.</title>
        <authorList>
            <person name="Ban H."/>
            <person name="Sato S."/>
            <person name="Yoshikawa S."/>
            <person name="Yamada K."/>
            <person name="Nakamura Y."/>
            <person name="Ichinomiya M."/>
            <person name="Sato N."/>
            <person name="Blanc-Mathieu R."/>
            <person name="Endo H."/>
            <person name="Kuwata A."/>
            <person name="Ogata H."/>
        </authorList>
    </citation>
    <scope>NUCLEOTIDE SEQUENCE [LARGE SCALE GENOMIC DNA]</scope>
    <source>
        <strain evidence="3">NIES 3699</strain>
    </source>
</reference>
<evidence type="ECO:0000313" key="3">
    <source>
        <dbReference type="Proteomes" id="UP001165160"/>
    </source>
</evidence>
<keyword evidence="3" id="KW-1185">Reference proteome</keyword>
<dbReference type="EMBL" id="BRXX01000039">
    <property type="protein sequence ID" value="GMH84546.1"/>
    <property type="molecule type" value="Genomic_DNA"/>
</dbReference>
<feature type="coiled-coil region" evidence="1">
    <location>
        <begin position="7"/>
        <end position="34"/>
    </location>
</feature>
<comment type="caution">
    <text evidence="2">The sequence shown here is derived from an EMBL/GenBank/DDBJ whole genome shotgun (WGS) entry which is preliminary data.</text>
</comment>
<dbReference type="Proteomes" id="UP001165160">
    <property type="component" value="Unassembled WGS sequence"/>
</dbReference>
<evidence type="ECO:0000313" key="2">
    <source>
        <dbReference type="EMBL" id="GMH84546.1"/>
    </source>
</evidence>
<accession>A0A9W7B5F0</accession>
<evidence type="ECO:0000256" key="1">
    <source>
        <dbReference type="SAM" id="Coils"/>
    </source>
</evidence>
<gene>
    <name evidence="2" type="ORF">TrVE_jg1458</name>
</gene>
<sequence>MESQEREEELLAQIEQLRREKDEAVAALSAQLQIQANRTKFKEVIAEIKDRGDVKQVLSSLMSATAEGSKLKQEVLNVDATNEAIAYWSLVNQNKPCNLLLRLRVERQDEDEITVAVASIDEANEDLDVNCLPVPVPTASKTSTFEKFITPRLSRITTWQFVKFGKILMAREACNTFVPSVCPEGSKIGCSKLG</sequence>
<organism evidence="2 3">
    <name type="scientific">Triparma verrucosa</name>
    <dbReference type="NCBI Taxonomy" id="1606542"/>
    <lineage>
        <taxon>Eukaryota</taxon>
        <taxon>Sar</taxon>
        <taxon>Stramenopiles</taxon>
        <taxon>Ochrophyta</taxon>
        <taxon>Bolidophyceae</taxon>
        <taxon>Parmales</taxon>
        <taxon>Triparmaceae</taxon>
        <taxon>Triparma</taxon>
    </lineage>
</organism>
<proteinExistence type="predicted"/>
<keyword evidence="1" id="KW-0175">Coiled coil</keyword>